<dbReference type="PROSITE" id="PS51831">
    <property type="entry name" value="HD"/>
    <property type="match status" value="1"/>
</dbReference>
<dbReference type="OrthoDB" id="9803619at2"/>
<comment type="similarity">
    <text evidence="2">Belongs to the dGTPase family. Type 2 subfamily.</text>
</comment>
<proteinExistence type="inferred from homology"/>
<dbReference type="Proteomes" id="UP000016860">
    <property type="component" value="Unassembled WGS sequence"/>
</dbReference>
<organism evidence="4 5">
    <name type="scientific">Ruminiclostridium papyrosolvens C7</name>
    <dbReference type="NCBI Taxonomy" id="1330534"/>
    <lineage>
        <taxon>Bacteria</taxon>
        <taxon>Bacillati</taxon>
        <taxon>Bacillota</taxon>
        <taxon>Clostridia</taxon>
        <taxon>Eubacteriales</taxon>
        <taxon>Oscillospiraceae</taxon>
        <taxon>Ruminiclostridium</taxon>
    </lineage>
</organism>
<evidence type="ECO:0000256" key="2">
    <source>
        <dbReference type="HAMAP-Rule" id="MF_01212"/>
    </source>
</evidence>
<name>U4R4K0_9FIRM</name>
<feature type="domain" description="HD" evidence="3">
    <location>
        <begin position="86"/>
        <end position="215"/>
    </location>
</feature>
<dbReference type="SUPFAM" id="SSF109604">
    <property type="entry name" value="HD-domain/PDEase-like"/>
    <property type="match status" value="1"/>
</dbReference>
<comment type="caution">
    <text evidence="4">The sequence shown here is derived from an EMBL/GenBank/DDBJ whole genome shotgun (WGS) entry which is preliminary data.</text>
</comment>
<evidence type="ECO:0000313" key="5">
    <source>
        <dbReference type="Proteomes" id="UP000016860"/>
    </source>
</evidence>
<dbReference type="PANTHER" id="PTHR35795">
    <property type="entry name" value="SLR1885 PROTEIN"/>
    <property type="match status" value="1"/>
</dbReference>
<evidence type="ECO:0000256" key="1">
    <source>
        <dbReference type="ARBA" id="ARBA00022801"/>
    </source>
</evidence>
<evidence type="ECO:0000313" key="4">
    <source>
        <dbReference type="EMBL" id="EPR12798.1"/>
    </source>
</evidence>
<dbReference type="EMBL" id="ATAY01000023">
    <property type="protein sequence ID" value="EPR12798.1"/>
    <property type="molecule type" value="Genomic_DNA"/>
</dbReference>
<dbReference type="InterPro" id="IPR003607">
    <property type="entry name" value="HD/PDEase_dom"/>
</dbReference>
<reference evidence="4 5" key="1">
    <citation type="journal article" date="2013" name="Genome Announc.">
        <title>Draft Genome Sequence of the Cellulolytic Bacterium Clostridium papyrosolvens C7 (ATCC 700395).</title>
        <authorList>
            <person name="Zepeda V."/>
            <person name="Dassa B."/>
            <person name="Borovok I."/>
            <person name="Lamed R."/>
            <person name="Bayer E.A."/>
            <person name="Cate J.H."/>
        </authorList>
    </citation>
    <scope>NUCLEOTIDE SEQUENCE [LARGE SCALE GENOMIC DNA]</scope>
    <source>
        <strain evidence="4 5">C7</strain>
    </source>
</reference>
<dbReference type="InterPro" id="IPR026875">
    <property type="entry name" value="PHydrolase_assoc_dom"/>
</dbReference>
<dbReference type="PANTHER" id="PTHR35795:SF1">
    <property type="entry name" value="BIS(5'-NUCLEOSYL)-TETRAPHOSPHATASE, SYMMETRICAL"/>
    <property type="match status" value="1"/>
</dbReference>
<dbReference type="GO" id="GO:0016793">
    <property type="term" value="F:triphosphoric monoester hydrolase activity"/>
    <property type="evidence" value="ECO:0007669"/>
    <property type="project" value="InterPro"/>
</dbReference>
<gene>
    <name evidence="4" type="ORF">L323_06950</name>
</gene>
<dbReference type="InterPro" id="IPR023023">
    <property type="entry name" value="dNTPase_2"/>
</dbReference>
<dbReference type="STRING" id="1330534.L323_06950"/>
<dbReference type="HAMAP" id="MF_01212">
    <property type="entry name" value="dGTPase_type2"/>
    <property type="match status" value="1"/>
</dbReference>
<dbReference type="SMART" id="SM00471">
    <property type="entry name" value="HDc"/>
    <property type="match status" value="1"/>
</dbReference>
<dbReference type="NCBIfam" id="TIGR01353">
    <property type="entry name" value="dGTP_triPase"/>
    <property type="match status" value="1"/>
</dbReference>
<dbReference type="CDD" id="cd00077">
    <property type="entry name" value="HDc"/>
    <property type="match status" value="1"/>
</dbReference>
<accession>U4R4K0</accession>
<dbReference type="Pfam" id="PF01966">
    <property type="entry name" value="HD"/>
    <property type="match status" value="1"/>
</dbReference>
<dbReference type="InterPro" id="IPR006261">
    <property type="entry name" value="dGTPase"/>
</dbReference>
<dbReference type="PATRIC" id="fig|1330534.3.peg.1391"/>
<sequence>MVKINGLELPRNRGLIEDSYAIILAPFAVVKPKDGSREHDDKLAENENRGSFQRDRDRIIHSKAFRRLMYKTQVFVNHEGDHFRTRLTHTLEVAQFARGISKSLALNEDLAEAIALGHDLGHTPFGHAVERFLNEELKSREMGHFYHNEQSVRVVDFIERRSDDYFGLNLTGEVREGILKHNTDRSGIYENLNPRKPCFSLEGQVVELVDTIAYLCHDLQDGIESGLIENAMSKNIDFKRDINEIISIINDLLKSEKKEIGVTKYSDTYFIDSLIHKLIMSVTEQSVVNLVEKKIETLENVKSLALKGEKLITLKKEDEDTFKKLKALIYKSVYGIHTIQTMDSKAVTVVKDLFETFTNNPRLLPPEELYKYMHIENPPDYGGFTNNEIHVICDYIAGMTDRFALEEHERIRNPHIKI</sequence>
<keyword evidence="1 2" id="KW-0378">Hydrolase</keyword>
<evidence type="ECO:0000259" key="3">
    <source>
        <dbReference type="PROSITE" id="PS51831"/>
    </source>
</evidence>
<dbReference type="RefSeq" id="WP_020814954.1">
    <property type="nucleotide sequence ID" value="NZ_ATAY01000023.1"/>
</dbReference>
<dbReference type="InterPro" id="IPR006674">
    <property type="entry name" value="HD_domain"/>
</dbReference>
<dbReference type="Gene3D" id="1.10.3210.10">
    <property type="entry name" value="Hypothetical protein af1432"/>
    <property type="match status" value="1"/>
</dbReference>
<dbReference type="AlphaFoldDB" id="U4R4K0"/>
<dbReference type="InterPro" id="IPR051094">
    <property type="entry name" value="Diverse_Catalytic_Enzymes"/>
</dbReference>
<dbReference type="Pfam" id="PF13286">
    <property type="entry name" value="HD_assoc"/>
    <property type="match status" value="1"/>
</dbReference>
<protein>
    <recommendedName>
        <fullName evidence="2">Deoxyguanosinetriphosphate triphosphohydrolase-like protein</fullName>
    </recommendedName>
</protein>